<dbReference type="AlphaFoldDB" id="A0AAW2STL8"/>
<reference evidence="1" key="2">
    <citation type="journal article" date="2024" name="Plant">
        <title>Genomic evolution and insights into agronomic trait innovations of Sesamum species.</title>
        <authorList>
            <person name="Miao H."/>
            <person name="Wang L."/>
            <person name="Qu L."/>
            <person name="Liu H."/>
            <person name="Sun Y."/>
            <person name="Le M."/>
            <person name="Wang Q."/>
            <person name="Wei S."/>
            <person name="Zheng Y."/>
            <person name="Lin W."/>
            <person name="Duan Y."/>
            <person name="Cao H."/>
            <person name="Xiong S."/>
            <person name="Wang X."/>
            <person name="Wei L."/>
            <person name="Li C."/>
            <person name="Ma Q."/>
            <person name="Ju M."/>
            <person name="Zhao R."/>
            <person name="Li G."/>
            <person name="Mu C."/>
            <person name="Tian Q."/>
            <person name="Mei H."/>
            <person name="Zhang T."/>
            <person name="Gao T."/>
            <person name="Zhang H."/>
        </authorList>
    </citation>
    <scope>NUCLEOTIDE SEQUENCE</scope>
    <source>
        <strain evidence="1">KEN1</strain>
    </source>
</reference>
<accession>A0AAW2STL8</accession>
<dbReference type="EMBL" id="JACGWN010000016">
    <property type="protein sequence ID" value="KAL0395208.1"/>
    <property type="molecule type" value="Genomic_DNA"/>
</dbReference>
<evidence type="ECO:0000313" key="1">
    <source>
        <dbReference type="EMBL" id="KAL0395208.1"/>
    </source>
</evidence>
<gene>
    <name evidence="1" type="ORF">Slati_4487000</name>
</gene>
<proteinExistence type="predicted"/>
<protein>
    <submittedName>
        <fullName evidence="1">Uncharacterized protein</fullName>
    </submittedName>
</protein>
<name>A0AAW2STL8_9LAMI</name>
<sequence>MGKDLGKGERLPETGVGGYEQGFARWGAAMGEGSEDCGATAAGGGKRAAGGWEDEGAARMGRGWAREDDGVGRGVCAGGREEWEGVGGGAWREMGAAVVVGGCWLLEMKKKMVGGGRVICSFQISQGGARIK</sequence>
<organism evidence="1">
    <name type="scientific">Sesamum latifolium</name>
    <dbReference type="NCBI Taxonomy" id="2727402"/>
    <lineage>
        <taxon>Eukaryota</taxon>
        <taxon>Viridiplantae</taxon>
        <taxon>Streptophyta</taxon>
        <taxon>Embryophyta</taxon>
        <taxon>Tracheophyta</taxon>
        <taxon>Spermatophyta</taxon>
        <taxon>Magnoliopsida</taxon>
        <taxon>eudicotyledons</taxon>
        <taxon>Gunneridae</taxon>
        <taxon>Pentapetalae</taxon>
        <taxon>asterids</taxon>
        <taxon>lamiids</taxon>
        <taxon>Lamiales</taxon>
        <taxon>Pedaliaceae</taxon>
        <taxon>Sesamum</taxon>
    </lineage>
</organism>
<reference evidence="1" key="1">
    <citation type="submission" date="2020-06" db="EMBL/GenBank/DDBJ databases">
        <authorList>
            <person name="Li T."/>
            <person name="Hu X."/>
            <person name="Zhang T."/>
            <person name="Song X."/>
            <person name="Zhang H."/>
            <person name="Dai N."/>
            <person name="Sheng W."/>
            <person name="Hou X."/>
            <person name="Wei L."/>
        </authorList>
    </citation>
    <scope>NUCLEOTIDE SEQUENCE</scope>
    <source>
        <strain evidence="1">KEN1</strain>
        <tissue evidence="1">Leaf</tissue>
    </source>
</reference>
<comment type="caution">
    <text evidence="1">The sequence shown here is derived from an EMBL/GenBank/DDBJ whole genome shotgun (WGS) entry which is preliminary data.</text>
</comment>